<keyword evidence="3" id="KW-1185">Reference proteome</keyword>
<dbReference type="Proteomes" id="UP001321047">
    <property type="component" value="Unassembled WGS sequence"/>
</dbReference>
<dbReference type="RefSeq" id="WP_254808225.1">
    <property type="nucleotide sequence ID" value="NZ_JAOPJZ010000007.1"/>
</dbReference>
<protein>
    <submittedName>
        <fullName evidence="2">DUF1102 domain-containing protein</fullName>
    </submittedName>
</protein>
<evidence type="ECO:0000256" key="1">
    <source>
        <dbReference type="SAM" id="MobiDB-lite"/>
    </source>
</evidence>
<sequence length="341" mass="37156">MERRKFLIGVGSASLGGSALLGTGAFSRVESNRNVTIAVAEDRDAYLGLDKCGGDEPTPNGSYAHPDGNGHLEILMNPDNPTIGDSPLGDGVNSNSRTWFHNVFQICNQGKEDVCVWISDSEAWPRVDEGQYEGDRRVEFYVGDDDDRSLIGEENRQVLELGDCFCVGIKTRTHGLSDGDELLASLENEIRINADVDCPEPDNGDELPDCSVCDPDGDMGRLTQLELENTGGDKEIKVEQRTTGDSDNWVVLFDDDVDGGSSFMLDLLTQGAPETRFYVDGERIRVVQDGEEDPDDEFHVSCSRTVEVGQYLHPDVSPGNELQIVSGGRESPGSGEFTPIC</sequence>
<reference evidence="2 3" key="1">
    <citation type="submission" date="2022-09" db="EMBL/GenBank/DDBJ databases">
        <title>Enrichment on poylsaccharides allowed isolation of novel metabolic and taxonomic groups of Haloarchaea.</title>
        <authorList>
            <person name="Sorokin D.Y."/>
            <person name="Elcheninov A.G."/>
            <person name="Khizhniak T.V."/>
            <person name="Kolganova T.V."/>
            <person name="Kublanov I.V."/>
        </authorList>
    </citation>
    <scope>NUCLEOTIDE SEQUENCE [LARGE SCALE GENOMIC DNA]</scope>
    <source>
        <strain evidence="2 3">AArc-curdl1</strain>
    </source>
</reference>
<dbReference type="GeneID" id="73531973"/>
<accession>A0AAP2Z8E3</accession>
<dbReference type="InterPro" id="IPR009482">
    <property type="entry name" value="DUF1102"/>
</dbReference>
<proteinExistence type="predicted"/>
<evidence type="ECO:0000313" key="2">
    <source>
        <dbReference type="EMBL" id="MCU4752466.1"/>
    </source>
</evidence>
<organism evidence="2 3">
    <name type="scientific">Natronosalvus hydrolyticus</name>
    <dbReference type="NCBI Taxonomy" id="2979988"/>
    <lineage>
        <taxon>Archaea</taxon>
        <taxon>Methanobacteriati</taxon>
        <taxon>Methanobacteriota</taxon>
        <taxon>Stenosarchaea group</taxon>
        <taxon>Halobacteria</taxon>
        <taxon>Halobacteriales</taxon>
        <taxon>Natrialbaceae</taxon>
        <taxon>Natronosalvus</taxon>
    </lineage>
</organism>
<feature type="region of interest" description="Disordered" evidence="1">
    <location>
        <begin position="316"/>
        <end position="341"/>
    </location>
</feature>
<evidence type="ECO:0000313" key="3">
    <source>
        <dbReference type="Proteomes" id="UP001321047"/>
    </source>
</evidence>
<dbReference type="EMBL" id="JAOPJZ010000007">
    <property type="protein sequence ID" value="MCU4752466.1"/>
    <property type="molecule type" value="Genomic_DNA"/>
</dbReference>
<dbReference type="AlphaFoldDB" id="A0AAP2Z8E3"/>
<comment type="caution">
    <text evidence="2">The sequence shown here is derived from an EMBL/GenBank/DDBJ whole genome shotgun (WGS) entry which is preliminary data.</text>
</comment>
<name>A0AAP2Z8E3_9EURY</name>
<dbReference type="Pfam" id="PF06510">
    <property type="entry name" value="DUF1102"/>
    <property type="match status" value="1"/>
</dbReference>
<gene>
    <name evidence="2" type="ORF">OB919_10780</name>
</gene>